<feature type="region of interest" description="Disordered" evidence="1">
    <location>
        <begin position="26"/>
        <end position="49"/>
    </location>
</feature>
<keyword evidence="3" id="KW-1185">Reference proteome</keyword>
<evidence type="ECO:0000313" key="3">
    <source>
        <dbReference type="Proteomes" id="UP000603453"/>
    </source>
</evidence>
<accession>A0A8H7UUB0</accession>
<protein>
    <submittedName>
        <fullName evidence="2">Uncharacterized protein</fullName>
    </submittedName>
</protein>
<dbReference type="OrthoDB" id="2255413at2759"/>
<evidence type="ECO:0000313" key="2">
    <source>
        <dbReference type="EMBL" id="KAG2194347.1"/>
    </source>
</evidence>
<evidence type="ECO:0000256" key="1">
    <source>
        <dbReference type="SAM" id="MobiDB-lite"/>
    </source>
</evidence>
<dbReference type="EMBL" id="JAEPRD010000198">
    <property type="protein sequence ID" value="KAG2194347.1"/>
    <property type="molecule type" value="Genomic_DNA"/>
</dbReference>
<name>A0A8H7UUB0_9FUNG</name>
<comment type="caution">
    <text evidence="2">The sequence shown here is derived from an EMBL/GenBank/DDBJ whole genome shotgun (WGS) entry which is preliminary data.</text>
</comment>
<reference evidence="2" key="1">
    <citation type="submission" date="2020-12" db="EMBL/GenBank/DDBJ databases">
        <title>Metabolic potential, ecology and presence of endohyphal bacteria is reflected in genomic diversity of Mucoromycotina.</title>
        <authorList>
            <person name="Muszewska A."/>
            <person name="Okrasinska A."/>
            <person name="Steczkiewicz K."/>
            <person name="Drgas O."/>
            <person name="Orlowska M."/>
            <person name="Perlinska-Lenart U."/>
            <person name="Aleksandrzak-Piekarczyk T."/>
            <person name="Szatraj K."/>
            <person name="Zielenkiewicz U."/>
            <person name="Pilsyk S."/>
            <person name="Malc E."/>
            <person name="Mieczkowski P."/>
            <person name="Kruszewska J.S."/>
            <person name="Biernat P."/>
            <person name="Pawlowska J."/>
        </authorList>
    </citation>
    <scope>NUCLEOTIDE SEQUENCE</scope>
    <source>
        <strain evidence="2">WA0000017839</strain>
    </source>
</reference>
<organism evidence="2 3">
    <name type="scientific">Mucor saturninus</name>
    <dbReference type="NCBI Taxonomy" id="64648"/>
    <lineage>
        <taxon>Eukaryota</taxon>
        <taxon>Fungi</taxon>
        <taxon>Fungi incertae sedis</taxon>
        <taxon>Mucoromycota</taxon>
        <taxon>Mucoromycotina</taxon>
        <taxon>Mucoromycetes</taxon>
        <taxon>Mucorales</taxon>
        <taxon>Mucorineae</taxon>
        <taxon>Mucoraceae</taxon>
        <taxon>Mucor</taxon>
    </lineage>
</organism>
<gene>
    <name evidence="2" type="ORF">INT47_011514</name>
</gene>
<dbReference type="Proteomes" id="UP000603453">
    <property type="component" value="Unassembled WGS sequence"/>
</dbReference>
<proteinExistence type="predicted"/>
<sequence>MFILLKIAAEAANVNYDTARKWKKAYEDDPERNISTKKRNLDPTDQLAN</sequence>
<dbReference type="AlphaFoldDB" id="A0A8H7UUB0"/>
<feature type="compositionally biased region" description="Basic and acidic residues" evidence="1">
    <location>
        <begin position="26"/>
        <end position="42"/>
    </location>
</feature>